<gene>
    <name evidence="4" type="ORF">E1298_18680</name>
</gene>
<evidence type="ECO:0000256" key="2">
    <source>
        <dbReference type="SAM" id="MobiDB-lite"/>
    </source>
</evidence>
<evidence type="ECO:0000313" key="5">
    <source>
        <dbReference type="Proteomes" id="UP000294513"/>
    </source>
</evidence>
<feature type="region of interest" description="Disordered" evidence="2">
    <location>
        <begin position="19"/>
        <end position="64"/>
    </location>
</feature>
<dbReference type="GO" id="GO:0006310">
    <property type="term" value="P:DNA recombination"/>
    <property type="evidence" value="ECO:0007669"/>
    <property type="project" value="UniProtKB-KW"/>
</dbReference>
<dbReference type="InterPro" id="IPR013762">
    <property type="entry name" value="Integrase-like_cat_sf"/>
</dbReference>
<proteinExistence type="predicted"/>
<comment type="caution">
    <text evidence="4">The sequence shown here is derived from an EMBL/GenBank/DDBJ whole genome shotgun (WGS) entry which is preliminary data.</text>
</comment>
<dbReference type="EMBL" id="SMKU01000090">
    <property type="protein sequence ID" value="TDD85394.1"/>
    <property type="molecule type" value="Genomic_DNA"/>
</dbReference>
<dbReference type="AlphaFoldDB" id="A0A4R5BNC4"/>
<dbReference type="Pfam" id="PF00589">
    <property type="entry name" value="Phage_integrase"/>
    <property type="match status" value="1"/>
</dbReference>
<accession>A0A4R5BNC4</accession>
<keyword evidence="5" id="KW-1185">Reference proteome</keyword>
<organism evidence="4 5">
    <name type="scientific">Actinomadura rubrisoli</name>
    <dbReference type="NCBI Taxonomy" id="2530368"/>
    <lineage>
        <taxon>Bacteria</taxon>
        <taxon>Bacillati</taxon>
        <taxon>Actinomycetota</taxon>
        <taxon>Actinomycetes</taxon>
        <taxon>Streptosporangiales</taxon>
        <taxon>Thermomonosporaceae</taxon>
        <taxon>Actinomadura</taxon>
    </lineage>
</organism>
<reference evidence="4 5" key="1">
    <citation type="submission" date="2019-03" db="EMBL/GenBank/DDBJ databases">
        <title>Draft genome sequences of novel Actinobacteria.</title>
        <authorList>
            <person name="Sahin N."/>
            <person name="Ay H."/>
            <person name="Saygin H."/>
        </authorList>
    </citation>
    <scope>NUCLEOTIDE SEQUENCE [LARGE SCALE GENOMIC DNA]</scope>
    <source>
        <strain evidence="4 5">H3C3</strain>
    </source>
</reference>
<dbReference type="OrthoDB" id="9805859at2"/>
<dbReference type="InterPro" id="IPR002104">
    <property type="entry name" value="Integrase_catalytic"/>
</dbReference>
<evidence type="ECO:0000313" key="4">
    <source>
        <dbReference type="EMBL" id="TDD85394.1"/>
    </source>
</evidence>
<dbReference type="Proteomes" id="UP000294513">
    <property type="component" value="Unassembled WGS sequence"/>
</dbReference>
<dbReference type="InterPro" id="IPR011010">
    <property type="entry name" value="DNA_brk_join_enz"/>
</dbReference>
<sequence length="204" mass="22377">MAWTDRPARVVARRGSRVAVVRSRPGRRNRGDLPTAAAPERAVDHVRAQNPAQQPGDRAGPHHRTTAAALRTAASSGAERDTFGDGYHESGYVFTDLNGDPVSPGWLTHQFQRLIAEQDMPPIQLHDLRHSAATLALTTGVQEMLGHSSIVLTADTYTFRPGQRSGRWDRAPTGRQVRKRYAVCPFPVADLMSGAKALSRVRSR</sequence>
<evidence type="ECO:0000259" key="3">
    <source>
        <dbReference type="Pfam" id="PF00589"/>
    </source>
</evidence>
<dbReference type="GO" id="GO:0003677">
    <property type="term" value="F:DNA binding"/>
    <property type="evidence" value="ECO:0007669"/>
    <property type="project" value="InterPro"/>
</dbReference>
<feature type="domain" description="Tyr recombinase" evidence="3">
    <location>
        <begin position="87"/>
        <end position="158"/>
    </location>
</feature>
<evidence type="ECO:0000256" key="1">
    <source>
        <dbReference type="ARBA" id="ARBA00023172"/>
    </source>
</evidence>
<dbReference type="GO" id="GO:0015074">
    <property type="term" value="P:DNA integration"/>
    <property type="evidence" value="ECO:0007669"/>
    <property type="project" value="InterPro"/>
</dbReference>
<dbReference type="Gene3D" id="1.10.443.10">
    <property type="entry name" value="Intergrase catalytic core"/>
    <property type="match status" value="1"/>
</dbReference>
<keyword evidence="1" id="KW-0233">DNA recombination</keyword>
<name>A0A4R5BNC4_9ACTN</name>
<protein>
    <recommendedName>
        <fullName evidence="3">Tyr recombinase domain-containing protein</fullName>
    </recommendedName>
</protein>
<dbReference type="SUPFAM" id="SSF56349">
    <property type="entry name" value="DNA breaking-rejoining enzymes"/>
    <property type="match status" value="1"/>
</dbReference>